<evidence type="ECO:0000313" key="2">
    <source>
        <dbReference type="Proteomes" id="UP001642487"/>
    </source>
</evidence>
<organism evidence="1 2">
    <name type="scientific">Citrullus colocynthis</name>
    <name type="common">colocynth</name>
    <dbReference type="NCBI Taxonomy" id="252529"/>
    <lineage>
        <taxon>Eukaryota</taxon>
        <taxon>Viridiplantae</taxon>
        <taxon>Streptophyta</taxon>
        <taxon>Embryophyta</taxon>
        <taxon>Tracheophyta</taxon>
        <taxon>Spermatophyta</taxon>
        <taxon>Magnoliopsida</taxon>
        <taxon>eudicotyledons</taxon>
        <taxon>Gunneridae</taxon>
        <taxon>Pentapetalae</taxon>
        <taxon>rosids</taxon>
        <taxon>fabids</taxon>
        <taxon>Cucurbitales</taxon>
        <taxon>Cucurbitaceae</taxon>
        <taxon>Benincaseae</taxon>
        <taxon>Citrullus</taxon>
    </lineage>
</organism>
<dbReference type="Proteomes" id="UP001642487">
    <property type="component" value="Chromosome 6"/>
</dbReference>
<name>A0ABP0YUC4_9ROSI</name>
<proteinExistence type="predicted"/>
<keyword evidence="2" id="KW-1185">Reference proteome</keyword>
<evidence type="ECO:0000313" key="1">
    <source>
        <dbReference type="EMBL" id="CAK9323971.1"/>
    </source>
</evidence>
<protein>
    <submittedName>
        <fullName evidence="1">Uncharacterized protein</fullName>
    </submittedName>
</protein>
<sequence length="67" mass="7355">MLSRGLAHARAKIGKNEEMLIEGRCGNNPIDEEVWGERVKHTPQANSFTRPRLAWPAACAPTTVLTG</sequence>
<accession>A0ABP0YUC4</accession>
<gene>
    <name evidence="1" type="ORF">CITCOLO1_LOCUS16187</name>
</gene>
<reference evidence="1 2" key="1">
    <citation type="submission" date="2024-03" db="EMBL/GenBank/DDBJ databases">
        <authorList>
            <person name="Gkanogiannis A."/>
            <person name="Becerra Lopez-Lavalle L."/>
        </authorList>
    </citation>
    <scope>NUCLEOTIDE SEQUENCE [LARGE SCALE GENOMIC DNA]</scope>
</reference>
<dbReference type="EMBL" id="OZ021740">
    <property type="protein sequence ID" value="CAK9323971.1"/>
    <property type="molecule type" value="Genomic_DNA"/>
</dbReference>